<feature type="coiled-coil region" evidence="2">
    <location>
        <begin position="2722"/>
        <end position="2749"/>
    </location>
</feature>
<dbReference type="PANTHER" id="PTHR11915">
    <property type="entry name" value="SPECTRIN/FILAMIN RELATED CYTOSKELETAL PROTEIN"/>
    <property type="match status" value="1"/>
</dbReference>
<dbReference type="InterPro" id="IPR036872">
    <property type="entry name" value="CH_dom_sf"/>
</dbReference>
<dbReference type="InterPro" id="IPR002017">
    <property type="entry name" value="Spectrin_repeat"/>
</dbReference>
<feature type="coiled-coil region" evidence="2">
    <location>
        <begin position="2057"/>
        <end position="2200"/>
    </location>
</feature>
<dbReference type="InterPro" id="IPR001715">
    <property type="entry name" value="CH_dom"/>
</dbReference>
<keyword evidence="2" id="KW-0175">Coiled coil</keyword>
<feature type="coiled-coil region" evidence="2">
    <location>
        <begin position="744"/>
        <end position="786"/>
    </location>
</feature>
<dbReference type="InterPro" id="IPR018159">
    <property type="entry name" value="Spectrin/alpha-actinin"/>
</dbReference>
<evidence type="ECO:0000313" key="5">
    <source>
        <dbReference type="EMBL" id="KAK2550582.1"/>
    </source>
</evidence>
<protein>
    <submittedName>
        <fullName evidence="5">Plectin</fullName>
    </submittedName>
</protein>
<evidence type="ECO:0000256" key="2">
    <source>
        <dbReference type="SAM" id="Coils"/>
    </source>
</evidence>
<accession>A0AAD9PWP6</accession>
<reference evidence="5" key="2">
    <citation type="journal article" date="2023" name="Science">
        <title>Genomic signatures of disease resistance in endangered staghorn corals.</title>
        <authorList>
            <person name="Vollmer S.V."/>
            <person name="Selwyn J.D."/>
            <person name="Despard B.A."/>
            <person name="Roesel C.L."/>
        </authorList>
    </citation>
    <scope>NUCLEOTIDE SEQUENCE</scope>
    <source>
        <strain evidence="5">K2</strain>
    </source>
</reference>
<evidence type="ECO:0000256" key="3">
    <source>
        <dbReference type="SAM" id="MobiDB-lite"/>
    </source>
</evidence>
<feature type="coiled-coil region" evidence="2">
    <location>
        <begin position="1818"/>
        <end position="1845"/>
    </location>
</feature>
<feature type="coiled-coil region" evidence="2">
    <location>
        <begin position="629"/>
        <end position="663"/>
    </location>
</feature>
<feature type="compositionally biased region" description="Basic and acidic residues" evidence="3">
    <location>
        <begin position="2516"/>
        <end position="2651"/>
    </location>
</feature>
<dbReference type="Gene3D" id="1.20.58.60">
    <property type="match status" value="21"/>
</dbReference>
<gene>
    <name evidence="5" type="ORF">P5673_028790</name>
</gene>
<keyword evidence="6" id="KW-1185">Reference proteome</keyword>
<keyword evidence="1" id="KW-0677">Repeat</keyword>
<feature type="coiled-coil region" evidence="2">
    <location>
        <begin position="1538"/>
        <end position="1565"/>
    </location>
</feature>
<organism evidence="5 6">
    <name type="scientific">Acropora cervicornis</name>
    <name type="common">Staghorn coral</name>
    <dbReference type="NCBI Taxonomy" id="6130"/>
    <lineage>
        <taxon>Eukaryota</taxon>
        <taxon>Metazoa</taxon>
        <taxon>Cnidaria</taxon>
        <taxon>Anthozoa</taxon>
        <taxon>Hexacorallia</taxon>
        <taxon>Scleractinia</taxon>
        <taxon>Astrocoeniina</taxon>
        <taxon>Acroporidae</taxon>
        <taxon>Acropora</taxon>
    </lineage>
</organism>
<feature type="coiled-coil region" evidence="2">
    <location>
        <begin position="1938"/>
        <end position="1983"/>
    </location>
</feature>
<dbReference type="Pfam" id="PF00307">
    <property type="entry name" value="CH"/>
    <property type="match status" value="1"/>
</dbReference>
<dbReference type="CDD" id="cd00176">
    <property type="entry name" value="SPEC"/>
    <property type="match status" value="4"/>
</dbReference>
<dbReference type="SUPFAM" id="SSF47576">
    <property type="entry name" value="Calponin-homology domain, CH-domain"/>
    <property type="match status" value="1"/>
</dbReference>
<evidence type="ECO:0000259" key="4">
    <source>
        <dbReference type="PROSITE" id="PS50021"/>
    </source>
</evidence>
<dbReference type="EMBL" id="JARQWQ010000109">
    <property type="protein sequence ID" value="KAK2550582.1"/>
    <property type="molecule type" value="Genomic_DNA"/>
</dbReference>
<reference evidence="5" key="1">
    <citation type="journal article" date="2023" name="G3 (Bethesda)">
        <title>Whole genome assembly and annotation of the endangered Caribbean coral Acropora cervicornis.</title>
        <authorList>
            <person name="Selwyn J.D."/>
            <person name="Vollmer S.V."/>
        </authorList>
    </citation>
    <scope>NUCLEOTIDE SEQUENCE</scope>
    <source>
        <strain evidence="5">K2</strain>
    </source>
</reference>
<sequence>MAALDSQSETRESAVFQKIREKTVKKVISALNLKKAHLTLQKAVPPLEIKDLIEEIRDGHVLLSLLEVLIGHPLVKLVGISNYDIVDGKTTPILGLLWSIILRFQVQDVMENSDTDTSVKDFQVEKKLLTWCQTALEGYEDVVKLKDFTTSWRDGLAFNAIIHTHKIQKVISVFIGRVMSDIDVDKPDKKLIIMYLTSLFHGLREYSPQGGKKRRKLEDLSGLDQYRAMLKGVNDYISEVENKVTSKLETIDRFADPQEEYKISQALTDDIEKHVDDVADVVGKGKEVIESGKADEIHCTEIKNETRLLHERWEKLEILLQRLHKRCRGAVVSPREQQIDTFILWIKRAGGAISTRGRNRDPEVIKKEIKEHERKVGDLQMAWDELRTEAIEKETILQDRLVQSTPVEEHVETEILAEVEQADVQLAPSEIGTLDIQPEVQDVVESKPNVHYLIDFEEDTSLDQTDSAEGKADKDAKLAKLMDKRDAIMLVLKACSAKLDTLKSVGAPNFLQEVNEQRTIVQECDAQLEAGEPLMQDAVFLHDLSKELEKRQKIRYWEEERDDLNEKLDDCQDKVFLPKADRDSMITDELILESKAFFEEINSLEGEVKKVAKDGRDLIQTYNINGHVEEDITKDIDEIQERYDELKNRSIEEIKRLEDLSTKQENTARWIQTSENVSAIIDNGREKLDDLKSSDPQSVQEIQEQLEKVQTCVDDLSRKFPEIKAGLDYGNNLLADKNLNEKDIDQIEKDVDRLGIKFQNLKKNINDEQERLIALLTEAHAEEERKLEKLKKWNDWREKLNSKYKKTRGKFIKVKGQGIPREPRKVKERLEFIQECSSDIAECVPEIQEAVACATEVIESKSIDRKERDLVQKEVKEVGEGFKTLKLELNDYEKDKQEKEKVEKVDRWEIWLTRIKELIVKFQGKGMELKARGEPQKKKEIDEQLTLANECKVELDSSKPVIEEGLNYGKSLLLDVVLDNDKKADVKKKVEEIEVELAEMERDNYDRQGKLEVILSQYNAAKTGKINKWESWKARITSILVQNRDLLYEVKSEDPSTDPRKTEEQLLKAKGCHDSLNNSEPEIKFAIECGEQLVEDDLTEAEEKEKIQEDVKELEKGFRDLKAESTKEKIRLEQLFVQQEDEKKQKLKRWEIWVIRIEELEQRCREKLQNLKSKGDPEDLQDQIIYAQDFQEDLESAKPQIMEGLAYGSELLNDDLIDDQSKADVKRNLDYLSEGLTTLEKTGDDEQSRLQDLLLIHEEMRKRKKIIKWEELSSHMKELMENCRLKLQVLRSKGDPKVRKDVDEQIILADAFRNELESSKPTVSDGLDYGHHLLEDDDINKEMKSSVAQDIKNLEDDWAKLKDADTDEEQRLRDRMQAFDEQQNLMEDWKEKYTILKSGMDAADEKIAQGKKAGNPEEIENCYILLKDLSDGLEHMEPEVNSTLHYGRELDLNETLSNDLRLEVSEDVKYLDKRWKGLQKQTQDEYATIGVKLGAAQEKQKKLETWNKRCEELHEWVDDQYTRLRSRPSSPEVTFGGIKRQQSVIEDLVSDLQSKQREVNELIDEGNQFTDDNNLPEKDRETIHEKMVALHDDWNKLANLTSGKQQTVKVLLFEKEQQHLDKTQNWRRKIDPIMSWVASAETKLNTHFEIAPDLDTVKKQKYELEDFNNEMLSHQREVSDALVTGDKLLKDSELPEDDRNAIQKEVLDLSHRWENLEELQEHKLEKWHKGLGDIDGWVMKTKVKVDAERSLASDVDSALEQTDDFQEIIKDAPLYQEKVTHLNEFSSNLMADPCLGEEERKLVRGETEMCNEKWNELVNLANAKQTRMEENLNKLERQERDTLERWRIRSERGGLALDKLEAQISVIDDPIGNTLETIRRQEEAFEIFSSEVDLNTSHMIDTFALGEQVRRDPKLTMKKKEEVKVHLNSLTARWDRVKDFLALRRERLEESSKRLQRDRKHKLQDWEERLNSIDTFLRKAERETDKFEPIGDDLETVRRQHEDFEHSTGNLLAPQRRVDDFGKFTDELLADPVIDEKSKQSMASDRDNRVERWARVVDKTNHRRARLDEKLSNLDKSEHEVSRWQDELAVLHEEFEKAESICQQEYAPDVDTLEKQKKDAQKLKDDVEILSPQVEEFLQSSNDLLEEYELAVTEMRRIEKERESLKRRWNKLKSDANSREPRIEEEIQRLQKRQKELLEEWRNSCNTTLKWIADTSVRVQAQDIKTEDVDHARAQRQELEDITKEIMQYETGIVKHEELGDKIVNDPSMRDLERNLVEREKVPIKGRWEQLLSNSESAKKRLDQRIKQLEEEQRHKMASWAEKTESLEAWLVQNETMVASYEPIGYDINHVRRQSEEAQLLVADLLRKQPTFGEMREFGNQLTTDPCIGLEERVRLQKQMQFLHERWNMLYASATSRHDRVQERLKILEDEERKLDEERKRIEEEEIQRRLDEERKRLEEETRKKKEEEERKRREEEARLQKELEARQKREEQERVRREDEEKRKLLELEMRRREEDEIKRKEEEKRQRKEEEERVMREEEERRLKEEGERRKREEERRKKEEEEWRRREEEAGKRREEDERRRKEEEERWERDQEERKEREEEKRKQREEERKRKQEERKQKEEERQRKRKEAEEEKMKRQEEEKPRVELIEQDPGLFSRPVVEEVILSLDEDVVEAGMVPGIFEGKLDDWKRDANDIDEWIEIQETNLPEDSDHDTIASLKDKEGQIEKLERELPAYDKRYHDLEKDFGELYSERDIAEDQQEAIGARMDRIRSRWNSLHKVKDNQKQRIKSKIWEEEQKKAGELASCRVNLQAQFSKRISDYEPRFTEATDAAHTLCKDPAFSLEENKAFQKGAEDCQNKWDEMIDKARDRMDKILRKIPKVEKCQKDILEDWKDTSARFEKSLRKTEEKLKEQINVGREIGYETWSPETRLPELTRRRDDENNTNWRPELEESNSKLKSVREKLEGILRDKKTRKWTILETLKDVVNSMTTRFRGTSRNGLSLDKVVDLLEDHEDTMTDTGAKHRDADELFALGSSALESNVLTHEQRIEIDERMSELRTRWDGLNIDVIEHEKRLEKFAQDIENEYQTFDTWRTKCDNMNQWLTESEKLIKSEERVGDTVDALKEQIEDNQLFLSEVKQYEPNVDAMFKDSQVLGDSSKLDKSDIDGVHKTKNALSTRWNVVNSHLINRQQELESALSNILKMNTEGRLTRWKEQAIALGLLITETSRKMNDNEADDKDYGNIKSKAAQLGQVEQSLHDELSNELIEVTEAGRDIIAKQELQLDDEDGVHETINALNRQVTELERGTRESKDRIKEDSFKYFGRSLAECERGCERLEDSLANFSDIGSDISEVGKQLIQLKEFEGELVKEQAKFSDIKDQFEDGKETEILRAEDQVRVSRRIGALNEKWAELDRVHDENRPRLTQAMIVLHEELMEEIYEWLNDAEKQADSIAVNNDDIAAVKDEYGRHRELKEEITSFEPTFRKAISISDRLLNEKLVDPERADSYEKEIDILENRWENLQTKTVNNSRKLAGLLGRYVTTRLDEAEVAITRAESSIGEDDGEYLDLQSAKRAVDVFQVKKKGVRDCQRKVDEILVDSDNIIGEDFFRENERDLYQGRSNLMKEKNKGLGEKVVNEETRLHDTYILLLKQNLQRMNVWLNMAESRTKLQEEIGPEYDDVRKQLEDHQVLSNWQRFRDEQLILLNWLSSKEKALKDMGRTDLADEDEVTIQLEKLRLIEKELDEQGMRLQSLHKAGEDLQKNVDQSDPAALEITKQLKDFDDCWNDIAKEVINRVQQMETSKSRLKEFRTAIDATNEWMDETEKLLKSFNVGMDPEEASKLQEKAEIKCEERPRYAAKVDRINRLGEDLAGDVDQPSHNAIQEELDPFNARWNDVFSQLDNFSDKGYPQGKNECCFIRVMKSKFGGFQ</sequence>
<dbReference type="Pfam" id="PF00435">
    <property type="entry name" value="Spectrin"/>
    <property type="match status" value="12"/>
</dbReference>
<feature type="region of interest" description="Disordered" evidence="3">
    <location>
        <begin position="2516"/>
        <end position="2655"/>
    </location>
</feature>
<evidence type="ECO:0000256" key="1">
    <source>
        <dbReference type="ARBA" id="ARBA00022737"/>
    </source>
</evidence>
<dbReference type="PROSITE" id="PS50021">
    <property type="entry name" value="CH"/>
    <property type="match status" value="1"/>
</dbReference>
<proteinExistence type="predicted"/>
<dbReference type="Proteomes" id="UP001249851">
    <property type="component" value="Unassembled WGS sequence"/>
</dbReference>
<comment type="caution">
    <text evidence="5">The sequence shown here is derived from an EMBL/GenBank/DDBJ whole genome shotgun (WGS) entry which is preliminary data.</text>
</comment>
<name>A0AAD9PWP6_ACRCE</name>
<feature type="domain" description="Calponin-homology (CH)" evidence="4">
    <location>
        <begin position="122"/>
        <end position="245"/>
    </location>
</feature>
<evidence type="ECO:0000313" key="6">
    <source>
        <dbReference type="Proteomes" id="UP001249851"/>
    </source>
</evidence>
<dbReference type="Gene3D" id="1.10.418.10">
    <property type="entry name" value="Calponin-like domain"/>
    <property type="match status" value="2"/>
</dbReference>
<dbReference type="SMART" id="SM00150">
    <property type="entry name" value="SPEC"/>
    <property type="match status" value="22"/>
</dbReference>
<feature type="coiled-coil region" evidence="2">
    <location>
        <begin position="2292"/>
        <end position="2319"/>
    </location>
</feature>
<dbReference type="SUPFAM" id="SSF46966">
    <property type="entry name" value="Spectrin repeat"/>
    <property type="match status" value="18"/>
</dbReference>